<gene>
    <name evidence="2" type="ORF">SAMN06265348_10185</name>
</gene>
<dbReference type="Gene3D" id="1.20.1440.110">
    <property type="entry name" value="acylaminoacyl peptidase"/>
    <property type="match status" value="1"/>
</dbReference>
<reference evidence="2 3" key="1">
    <citation type="submission" date="2017-05" db="EMBL/GenBank/DDBJ databases">
        <authorList>
            <person name="Varghese N."/>
            <person name="Submissions S."/>
        </authorList>
    </citation>
    <scope>NUCLEOTIDE SEQUENCE [LARGE SCALE GENOMIC DNA]</scope>
    <source>
        <strain evidence="2 3">DSM 19036</strain>
    </source>
</reference>
<dbReference type="InterPro" id="IPR010520">
    <property type="entry name" value="FrsA-like"/>
</dbReference>
<dbReference type="GO" id="GO:0016787">
    <property type="term" value="F:hydrolase activity"/>
    <property type="evidence" value="ECO:0007669"/>
    <property type="project" value="UniProtKB-KW"/>
</dbReference>
<evidence type="ECO:0000313" key="2">
    <source>
        <dbReference type="EMBL" id="SMO32928.1"/>
    </source>
</evidence>
<evidence type="ECO:0008006" key="4">
    <source>
        <dbReference type="Google" id="ProtNLM"/>
    </source>
</evidence>
<dbReference type="PANTHER" id="PTHR22946">
    <property type="entry name" value="DIENELACTONE HYDROLASE DOMAIN-CONTAINING PROTEIN-RELATED"/>
    <property type="match status" value="1"/>
</dbReference>
<dbReference type="EMBL" id="FXTN01000001">
    <property type="protein sequence ID" value="SMO32928.1"/>
    <property type="molecule type" value="Genomic_DNA"/>
</dbReference>
<dbReference type="InterPro" id="IPR029058">
    <property type="entry name" value="AB_hydrolase_fold"/>
</dbReference>
<organism evidence="2 3">
    <name type="scientific">Pedobacter westerhofensis</name>
    <dbReference type="NCBI Taxonomy" id="425512"/>
    <lineage>
        <taxon>Bacteria</taxon>
        <taxon>Pseudomonadati</taxon>
        <taxon>Bacteroidota</taxon>
        <taxon>Sphingobacteriia</taxon>
        <taxon>Sphingobacteriales</taxon>
        <taxon>Sphingobacteriaceae</taxon>
        <taxon>Pedobacter</taxon>
    </lineage>
</organism>
<keyword evidence="3" id="KW-1185">Reference proteome</keyword>
<dbReference type="Proteomes" id="UP000320300">
    <property type="component" value="Unassembled WGS sequence"/>
</dbReference>
<dbReference type="OrthoDB" id="3668964at2"/>
<evidence type="ECO:0000313" key="3">
    <source>
        <dbReference type="Proteomes" id="UP000320300"/>
    </source>
</evidence>
<proteinExistence type="predicted"/>
<dbReference type="RefSeq" id="WP_142526220.1">
    <property type="nucleotide sequence ID" value="NZ_CBCSJO010000002.1"/>
</dbReference>
<dbReference type="PANTHER" id="PTHR22946:SF12">
    <property type="entry name" value="CONIDIAL PIGMENT BIOSYNTHESIS PROTEIN AYG1 (AFU_ORTHOLOGUE AFUA_2G17550)"/>
    <property type="match status" value="1"/>
</dbReference>
<dbReference type="AlphaFoldDB" id="A0A521ADT0"/>
<accession>A0A521ADT0</accession>
<keyword evidence="1" id="KW-0378">Hydrolase</keyword>
<evidence type="ECO:0000256" key="1">
    <source>
        <dbReference type="ARBA" id="ARBA00022801"/>
    </source>
</evidence>
<sequence>MKPLSTNETFHYEILRVLGTSRSFGADVGEVLEVADKIIPGDFESWYQEFNKLARHVHAGVSNTRHPVSARNALFRASNYYRAADFFLHGNPADPRINEMWAQQTACFDLAISLLDIPAERIELNNGEFTIPAILYRASKTGEPRPAILMCNGYDGSQEEMLHVFGFGALERGFNVITFEGPGQPAVVRNQQLGFINEWEKVVSPLIDYCESHSAIDSGKITLIGYSFGGFLVPRAAAFEHRLSAVVCVDGVFDIFSTFTRTLPPALMQLLNDGNKKAFDEIIKKAMQESTSLRWGVEQGCWSFHTDSPYELMTMTRPMSIKGIAKNIQCPVLVCEAEQDHFFFGQPQLLADALGNKATYIKLTKKDSAQEHCHVGATDFITTVVMDWLEELGLPVLN</sequence>
<dbReference type="SUPFAM" id="SSF53474">
    <property type="entry name" value="alpha/beta-Hydrolases"/>
    <property type="match status" value="1"/>
</dbReference>
<dbReference type="Gene3D" id="3.40.50.1820">
    <property type="entry name" value="alpha/beta hydrolase"/>
    <property type="match status" value="1"/>
</dbReference>
<dbReference type="InterPro" id="IPR050261">
    <property type="entry name" value="FrsA_esterase"/>
</dbReference>
<dbReference type="Pfam" id="PF06500">
    <property type="entry name" value="FrsA-like"/>
    <property type="match status" value="1"/>
</dbReference>
<name>A0A521ADT0_9SPHI</name>
<protein>
    <recommendedName>
        <fullName evidence="4">Alpha/beta hydrolase family protein</fullName>
    </recommendedName>
</protein>